<dbReference type="Gene3D" id="3.30.2310.20">
    <property type="entry name" value="RelE-like"/>
    <property type="match status" value="1"/>
</dbReference>
<name>A0ABT3GKB1_9BACT</name>
<keyword evidence="1" id="KW-1277">Toxin-antitoxin system</keyword>
<reference evidence="2 3" key="1">
    <citation type="submission" date="2022-10" db="EMBL/GenBank/DDBJ databases">
        <title>Luteolibacter arcticus strain CCTCC AB 2014275, whole genome shotgun sequencing project.</title>
        <authorList>
            <person name="Zhao G."/>
            <person name="Shen L."/>
        </authorList>
    </citation>
    <scope>NUCLEOTIDE SEQUENCE [LARGE SCALE GENOMIC DNA]</scope>
    <source>
        <strain evidence="2 3">CCTCC AB 2014275</strain>
    </source>
</reference>
<protein>
    <submittedName>
        <fullName evidence="2">Type II toxin-antitoxin system RelE/ParE family toxin</fullName>
    </submittedName>
</protein>
<accession>A0ABT3GKB1</accession>
<comment type="caution">
    <text evidence="2">The sequence shown here is derived from an EMBL/GenBank/DDBJ whole genome shotgun (WGS) entry which is preliminary data.</text>
</comment>
<dbReference type="InterPro" id="IPR007712">
    <property type="entry name" value="RelE/ParE_toxin"/>
</dbReference>
<dbReference type="Proteomes" id="UP001320876">
    <property type="component" value="Unassembled WGS sequence"/>
</dbReference>
<sequence>MELSIHPVAAKDARKIAGKYAGISEHLVSRFWNELDDALAEIKANPTRQHFDASGLRRVNLRKFPYHVLFEEHLDVIRVLVVRHDHRNPSYGLRRR</sequence>
<proteinExistence type="predicted"/>
<evidence type="ECO:0000256" key="1">
    <source>
        <dbReference type="ARBA" id="ARBA00022649"/>
    </source>
</evidence>
<dbReference type="InterPro" id="IPR035093">
    <property type="entry name" value="RelE/ParE_toxin_dom_sf"/>
</dbReference>
<dbReference type="RefSeq" id="WP_264488060.1">
    <property type="nucleotide sequence ID" value="NZ_JAPDDT010000006.1"/>
</dbReference>
<evidence type="ECO:0000313" key="3">
    <source>
        <dbReference type="Proteomes" id="UP001320876"/>
    </source>
</evidence>
<evidence type="ECO:0000313" key="2">
    <source>
        <dbReference type="EMBL" id="MCW1923954.1"/>
    </source>
</evidence>
<dbReference type="EMBL" id="JAPDDT010000006">
    <property type="protein sequence ID" value="MCW1923954.1"/>
    <property type="molecule type" value="Genomic_DNA"/>
</dbReference>
<organism evidence="2 3">
    <name type="scientific">Luteolibacter arcticus</name>
    <dbReference type="NCBI Taxonomy" id="1581411"/>
    <lineage>
        <taxon>Bacteria</taxon>
        <taxon>Pseudomonadati</taxon>
        <taxon>Verrucomicrobiota</taxon>
        <taxon>Verrucomicrobiia</taxon>
        <taxon>Verrucomicrobiales</taxon>
        <taxon>Verrucomicrobiaceae</taxon>
        <taxon>Luteolibacter</taxon>
    </lineage>
</organism>
<dbReference type="Pfam" id="PF05016">
    <property type="entry name" value="ParE_toxin"/>
    <property type="match status" value="1"/>
</dbReference>
<gene>
    <name evidence="2" type="ORF">OKA05_15410</name>
</gene>
<keyword evidence="3" id="KW-1185">Reference proteome</keyword>